<dbReference type="SUPFAM" id="SSF53146">
    <property type="entry name" value="Nitrogenase accessory factor-like"/>
    <property type="match status" value="1"/>
</dbReference>
<dbReference type="InterPro" id="IPR003731">
    <property type="entry name" value="Di-Nase_FeMo-co_biosynth"/>
</dbReference>
<dbReference type="Proteomes" id="UP000224740">
    <property type="component" value="Unassembled WGS sequence"/>
</dbReference>
<reference evidence="2 5" key="3">
    <citation type="submission" date="2018-08" db="EMBL/GenBank/DDBJ databases">
        <title>Complete genome of the Arcobacter marinus type strain JCM 15502.</title>
        <authorList>
            <person name="Miller W.G."/>
            <person name="Yee E."/>
            <person name="Huynh S."/>
            <person name="Parker C.T."/>
        </authorList>
    </citation>
    <scope>NUCLEOTIDE SEQUENCE [LARGE SCALE GENOMIC DNA]</scope>
    <source>
        <strain evidence="2 5">JCM 15502</strain>
    </source>
</reference>
<evidence type="ECO:0000313" key="3">
    <source>
        <dbReference type="EMBL" id="PHO14987.1"/>
    </source>
</evidence>
<dbReference type="InterPro" id="IPR051840">
    <property type="entry name" value="NifX/NifY_domain"/>
</dbReference>
<feature type="domain" description="Dinitrogenase iron-molybdenum cofactor biosynthesis" evidence="1">
    <location>
        <begin position="19"/>
        <end position="105"/>
    </location>
</feature>
<protein>
    <submittedName>
        <fullName evidence="2">Dinitrogenase iron-molybdenum cofactor biosynthesis protein</fullName>
    </submittedName>
</protein>
<dbReference type="InterPro" id="IPR036105">
    <property type="entry name" value="DiNase_FeMo-co_biosyn_sf"/>
</dbReference>
<evidence type="ECO:0000313" key="5">
    <source>
        <dbReference type="Proteomes" id="UP000264693"/>
    </source>
</evidence>
<dbReference type="Proteomes" id="UP000264693">
    <property type="component" value="Chromosome"/>
</dbReference>
<dbReference type="PANTHER" id="PTHR33937:SF2">
    <property type="entry name" value="DINITROGENASE IRON-MOLYBDENUM COFACTOR BIOSYNTHESIS DOMAIN-CONTAINING PROTEIN"/>
    <property type="match status" value="1"/>
</dbReference>
<reference evidence="3" key="2">
    <citation type="submission" date="2017-09" db="EMBL/GenBank/DDBJ databases">
        <authorList>
            <person name="Perez-Cataluna A."/>
            <person name="Figueras M.J."/>
            <person name="Salas-Masso N."/>
        </authorList>
    </citation>
    <scope>NUCLEOTIDE SEQUENCE</scope>
    <source>
        <strain evidence="3">CECT 7727</strain>
    </source>
</reference>
<dbReference type="AlphaFoldDB" id="A0A347TH12"/>
<dbReference type="RefSeq" id="WP_099311401.1">
    <property type="nucleotide sequence ID" value="NZ_CP032101.1"/>
</dbReference>
<gene>
    <name evidence="2" type="ORF">AMRN_0090</name>
    <name evidence="3" type="ORF">CPH92_09030</name>
</gene>
<evidence type="ECO:0000259" key="1">
    <source>
        <dbReference type="Pfam" id="PF02579"/>
    </source>
</evidence>
<dbReference type="EMBL" id="NXAO01000041">
    <property type="protein sequence ID" value="PHO14987.1"/>
    <property type="molecule type" value="Genomic_DNA"/>
</dbReference>
<keyword evidence="4" id="KW-1185">Reference proteome</keyword>
<name>A0A347TH12_9BACT</name>
<dbReference type="EMBL" id="CP032101">
    <property type="protein sequence ID" value="AXX85890.1"/>
    <property type="molecule type" value="Genomic_DNA"/>
</dbReference>
<organism evidence="2 5">
    <name type="scientific">Malaciobacter marinus</name>
    <dbReference type="NCBI Taxonomy" id="505249"/>
    <lineage>
        <taxon>Bacteria</taxon>
        <taxon>Pseudomonadati</taxon>
        <taxon>Campylobacterota</taxon>
        <taxon>Epsilonproteobacteria</taxon>
        <taxon>Campylobacterales</taxon>
        <taxon>Arcobacteraceae</taxon>
        <taxon>Malaciobacter</taxon>
    </lineage>
</organism>
<dbReference type="KEGG" id="amar:AMRN_0090"/>
<accession>A0A347TH12</accession>
<sequence>MRLIFPTNENQGYLSKRGAHFGKAKFYTVITLEDEKIVDVESLKNPGHETGACSNAISNILSFNPDALIVGGIGTKPAEGFKEAGLDVYFDETSKTVEDSIKLFLSNKLEKSVGKGTCSVH</sequence>
<dbReference type="Gene3D" id="3.30.420.130">
    <property type="entry name" value="Dinitrogenase iron-molybdenum cofactor biosynthesis domain"/>
    <property type="match status" value="1"/>
</dbReference>
<reference evidence="4" key="1">
    <citation type="submission" date="2017-09" db="EMBL/GenBank/DDBJ databases">
        <title>Arcobacter canalis sp. nov., a new species isolated from a water canal contaminated with urban sewage.</title>
        <authorList>
            <person name="Perez-Cataluna A."/>
            <person name="Salas-Masso N."/>
            <person name="Figueras M.J."/>
        </authorList>
    </citation>
    <scope>NUCLEOTIDE SEQUENCE [LARGE SCALE GENOMIC DNA]</scope>
    <source>
        <strain evidence="4">CECT 7727</strain>
    </source>
</reference>
<evidence type="ECO:0000313" key="4">
    <source>
        <dbReference type="Proteomes" id="UP000224740"/>
    </source>
</evidence>
<proteinExistence type="predicted"/>
<dbReference type="Pfam" id="PF02579">
    <property type="entry name" value="Nitro_FeMo-Co"/>
    <property type="match status" value="1"/>
</dbReference>
<evidence type="ECO:0000313" key="2">
    <source>
        <dbReference type="EMBL" id="AXX85890.1"/>
    </source>
</evidence>
<dbReference type="PANTHER" id="PTHR33937">
    <property type="entry name" value="IRON-MOLYBDENUM PROTEIN-RELATED-RELATED"/>
    <property type="match status" value="1"/>
</dbReference>